<sequence length="95" mass="11565">MNLYEIIRCRFEIRGRYNIDRSRFEIKGRYNIIEVVGDLYKNGRGRFKYDIAIYRYNIARGLFKIRSLYEIDRCRSEISNTILLEIVRDQWCTGI</sequence>
<accession>A0AAV4PLA7</accession>
<organism evidence="1 2">
    <name type="scientific">Caerostris extrusa</name>
    <name type="common">Bark spider</name>
    <name type="synonym">Caerostris bankana</name>
    <dbReference type="NCBI Taxonomy" id="172846"/>
    <lineage>
        <taxon>Eukaryota</taxon>
        <taxon>Metazoa</taxon>
        <taxon>Ecdysozoa</taxon>
        <taxon>Arthropoda</taxon>
        <taxon>Chelicerata</taxon>
        <taxon>Arachnida</taxon>
        <taxon>Araneae</taxon>
        <taxon>Araneomorphae</taxon>
        <taxon>Entelegynae</taxon>
        <taxon>Araneoidea</taxon>
        <taxon>Araneidae</taxon>
        <taxon>Caerostris</taxon>
    </lineage>
</organism>
<dbReference type="EMBL" id="BPLR01004722">
    <property type="protein sequence ID" value="GIX96963.1"/>
    <property type="molecule type" value="Genomic_DNA"/>
</dbReference>
<evidence type="ECO:0000313" key="2">
    <source>
        <dbReference type="Proteomes" id="UP001054945"/>
    </source>
</evidence>
<comment type="caution">
    <text evidence="1">The sequence shown here is derived from an EMBL/GenBank/DDBJ whole genome shotgun (WGS) entry which is preliminary data.</text>
</comment>
<protein>
    <submittedName>
        <fullName evidence="1">Uncharacterized protein</fullName>
    </submittedName>
</protein>
<dbReference type="Proteomes" id="UP001054945">
    <property type="component" value="Unassembled WGS sequence"/>
</dbReference>
<dbReference type="AlphaFoldDB" id="A0AAV4PLA7"/>
<reference evidence="1 2" key="1">
    <citation type="submission" date="2021-06" db="EMBL/GenBank/DDBJ databases">
        <title>Caerostris extrusa draft genome.</title>
        <authorList>
            <person name="Kono N."/>
            <person name="Arakawa K."/>
        </authorList>
    </citation>
    <scope>NUCLEOTIDE SEQUENCE [LARGE SCALE GENOMIC DNA]</scope>
</reference>
<proteinExistence type="predicted"/>
<keyword evidence="2" id="KW-1185">Reference proteome</keyword>
<name>A0AAV4PLA7_CAEEX</name>
<gene>
    <name evidence="1" type="ORF">CEXT_520321</name>
</gene>
<evidence type="ECO:0000313" key="1">
    <source>
        <dbReference type="EMBL" id="GIX96963.1"/>
    </source>
</evidence>